<reference evidence="1" key="1">
    <citation type="submission" date="2024-06" db="EMBL/GenBank/DDBJ databases">
        <title>Mesorhizobium karijinii sp. nov., a symbiont of the iconic Swainsona formosa from arid Australia.</title>
        <authorList>
            <person name="Hill Y.J."/>
            <person name="Watkin E.L.J."/>
            <person name="O'Hara G.W."/>
            <person name="Terpolilli J."/>
            <person name="Tye M.L."/>
            <person name="Kohlmeier M.G."/>
        </authorList>
    </citation>
    <scope>NUCLEOTIDE SEQUENCE</scope>
    <source>
        <strain evidence="1">WSM2240</strain>
    </source>
</reference>
<evidence type="ECO:0008006" key="2">
    <source>
        <dbReference type="Google" id="ProtNLM"/>
    </source>
</evidence>
<protein>
    <recommendedName>
        <fullName evidence="2">AraC family transcriptional regulator</fullName>
    </recommendedName>
</protein>
<gene>
    <name evidence="1" type="ORF">ABVK50_08795</name>
</gene>
<organism evidence="1">
    <name type="scientific">Mesorhizobium sp. WSM2240</name>
    <dbReference type="NCBI Taxonomy" id="3228851"/>
    <lineage>
        <taxon>Bacteria</taxon>
        <taxon>Pseudomonadati</taxon>
        <taxon>Pseudomonadota</taxon>
        <taxon>Alphaproteobacteria</taxon>
        <taxon>Hyphomicrobiales</taxon>
        <taxon>Phyllobacteriaceae</taxon>
        <taxon>Mesorhizobium</taxon>
    </lineage>
</organism>
<name>A0AAU8CV84_9HYPH</name>
<sequence>MTRKSRQDIEFSPECGAAYERLIVLAHRLSALLTGDALSPDGLTDTPRSQALAMSMIFFLLRAGPDDLHAMFFAEGSFNQLRFKPLPADFTCPPVLADVL</sequence>
<accession>A0AAU8CV84</accession>
<proteinExistence type="predicted"/>
<dbReference type="AlphaFoldDB" id="A0AAU8CV84"/>
<evidence type="ECO:0000313" key="1">
    <source>
        <dbReference type="EMBL" id="XCG50552.1"/>
    </source>
</evidence>
<dbReference type="EMBL" id="CP159253">
    <property type="protein sequence ID" value="XCG50552.1"/>
    <property type="molecule type" value="Genomic_DNA"/>
</dbReference>
<dbReference type="RefSeq" id="WP_353641922.1">
    <property type="nucleotide sequence ID" value="NZ_CP159253.1"/>
</dbReference>